<name>X1GSY5_9ZZZZ</name>
<gene>
    <name evidence="1" type="ORF">S03H2_23399</name>
</gene>
<sequence length="40" mass="4490">MFMKKSEKEKGFIPCPICGGLNPRGMKYCYYCGTCVMCGD</sequence>
<reference evidence="1" key="1">
    <citation type="journal article" date="2014" name="Front. Microbiol.">
        <title>High frequency of phylogenetically diverse reductive dehalogenase-homologous genes in deep subseafloor sedimentary metagenomes.</title>
        <authorList>
            <person name="Kawai M."/>
            <person name="Futagami T."/>
            <person name="Toyoda A."/>
            <person name="Takaki Y."/>
            <person name="Nishi S."/>
            <person name="Hori S."/>
            <person name="Arai W."/>
            <person name="Tsubouchi T."/>
            <person name="Morono Y."/>
            <person name="Uchiyama I."/>
            <person name="Ito T."/>
            <person name="Fujiyama A."/>
            <person name="Inagaki F."/>
            <person name="Takami H."/>
        </authorList>
    </citation>
    <scope>NUCLEOTIDE SEQUENCE</scope>
    <source>
        <strain evidence="1">Expedition CK06-06</strain>
    </source>
</reference>
<comment type="caution">
    <text evidence="1">The sequence shown here is derived from an EMBL/GenBank/DDBJ whole genome shotgun (WGS) entry which is preliminary data.</text>
</comment>
<dbReference type="AlphaFoldDB" id="X1GSY5"/>
<proteinExistence type="predicted"/>
<protein>
    <recommendedName>
        <fullName evidence="2">Zinc-ribbon domain-containing protein</fullName>
    </recommendedName>
</protein>
<dbReference type="EMBL" id="BARU01012774">
    <property type="protein sequence ID" value="GAH44734.1"/>
    <property type="molecule type" value="Genomic_DNA"/>
</dbReference>
<evidence type="ECO:0000313" key="1">
    <source>
        <dbReference type="EMBL" id="GAH44734.1"/>
    </source>
</evidence>
<organism evidence="1">
    <name type="scientific">marine sediment metagenome</name>
    <dbReference type="NCBI Taxonomy" id="412755"/>
    <lineage>
        <taxon>unclassified sequences</taxon>
        <taxon>metagenomes</taxon>
        <taxon>ecological metagenomes</taxon>
    </lineage>
</organism>
<accession>X1GSY5</accession>
<evidence type="ECO:0008006" key="2">
    <source>
        <dbReference type="Google" id="ProtNLM"/>
    </source>
</evidence>